<comment type="similarity">
    <text evidence="3">Belongs to the trans-sulfuration enzymes family.</text>
</comment>
<dbReference type="InterPro" id="IPR015421">
    <property type="entry name" value="PyrdxlP-dep_Trfase_major"/>
</dbReference>
<keyword evidence="14" id="KW-0812">Transmembrane</keyword>
<keyword evidence="7" id="KW-0663">Pyridoxal phosphate</keyword>
<comment type="cofactor">
    <cofactor evidence="1">
        <name>pyridoxal 5'-phosphate</name>
        <dbReference type="ChEBI" id="CHEBI:597326"/>
    </cofactor>
</comment>
<dbReference type="AlphaFoldDB" id="A0AAV9H605"/>
<evidence type="ECO:0000259" key="15">
    <source>
        <dbReference type="Pfam" id="PF09430"/>
    </source>
</evidence>
<dbReference type="InterPro" id="IPR000277">
    <property type="entry name" value="Cys/Met-Metab_PyrdxlP-dep_enz"/>
</dbReference>
<dbReference type="CDD" id="cd00614">
    <property type="entry name" value="CGS_like"/>
    <property type="match status" value="1"/>
</dbReference>
<dbReference type="GO" id="GO:0019346">
    <property type="term" value="P:transsulfuration"/>
    <property type="evidence" value="ECO:0007669"/>
    <property type="project" value="InterPro"/>
</dbReference>
<feature type="region of interest" description="Disordered" evidence="13">
    <location>
        <begin position="656"/>
        <end position="691"/>
    </location>
</feature>
<evidence type="ECO:0000256" key="14">
    <source>
        <dbReference type="SAM" id="Phobius"/>
    </source>
</evidence>
<evidence type="ECO:0000256" key="10">
    <source>
        <dbReference type="ARBA" id="ARBA00052629"/>
    </source>
</evidence>
<evidence type="ECO:0000256" key="2">
    <source>
        <dbReference type="ARBA" id="ARBA00004496"/>
    </source>
</evidence>
<dbReference type="GO" id="GO:0071269">
    <property type="term" value="P:L-homocysteine biosynthetic process"/>
    <property type="evidence" value="ECO:0007669"/>
    <property type="project" value="TreeGrafter"/>
</dbReference>
<keyword evidence="6" id="KW-0808">Transferase</keyword>
<evidence type="ECO:0000313" key="16">
    <source>
        <dbReference type="EMBL" id="KAK4454963.1"/>
    </source>
</evidence>
<evidence type="ECO:0000256" key="8">
    <source>
        <dbReference type="ARBA" id="ARBA00023167"/>
    </source>
</evidence>
<comment type="catalytic activity">
    <reaction evidence="9">
        <text>O-acetyl-L-homoserine + methanethiol = L-methionine + acetate + H(+)</text>
        <dbReference type="Rhea" id="RHEA:10048"/>
        <dbReference type="ChEBI" id="CHEBI:15378"/>
        <dbReference type="ChEBI" id="CHEBI:16007"/>
        <dbReference type="ChEBI" id="CHEBI:30089"/>
        <dbReference type="ChEBI" id="CHEBI:57716"/>
        <dbReference type="ChEBI" id="CHEBI:57844"/>
        <dbReference type="EC" id="2.5.1.49"/>
    </reaction>
</comment>
<keyword evidence="5" id="KW-0028">Amino-acid biosynthesis</keyword>
<dbReference type="Pfam" id="PF09430">
    <property type="entry name" value="EMC7_beta-sandw"/>
    <property type="match status" value="1"/>
</dbReference>
<keyword evidence="14" id="KW-1133">Transmembrane helix</keyword>
<dbReference type="PANTHER" id="PTHR43797:SF2">
    <property type="entry name" value="HOMOCYSTEINE_CYSTEINE SYNTHASE"/>
    <property type="match status" value="1"/>
</dbReference>
<dbReference type="EC" id="2.5.1.49" evidence="12"/>
<dbReference type="EMBL" id="MU865915">
    <property type="protein sequence ID" value="KAK4454963.1"/>
    <property type="molecule type" value="Genomic_DNA"/>
</dbReference>
<evidence type="ECO:0000256" key="7">
    <source>
        <dbReference type="ARBA" id="ARBA00022898"/>
    </source>
</evidence>
<organism evidence="16 17">
    <name type="scientific">Podospora aff. communis PSN243</name>
    <dbReference type="NCBI Taxonomy" id="3040156"/>
    <lineage>
        <taxon>Eukaryota</taxon>
        <taxon>Fungi</taxon>
        <taxon>Dikarya</taxon>
        <taxon>Ascomycota</taxon>
        <taxon>Pezizomycotina</taxon>
        <taxon>Sordariomycetes</taxon>
        <taxon>Sordariomycetidae</taxon>
        <taxon>Sordariales</taxon>
        <taxon>Podosporaceae</taxon>
        <taxon>Podospora</taxon>
    </lineage>
</organism>
<comment type="caution">
    <text evidence="16">The sequence shown here is derived from an EMBL/GenBank/DDBJ whole genome shotgun (WGS) entry which is preliminary data.</text>
</comment>
<reference evidence="16" key="1">
    <citation type="journal article" date="2023" name="Mol. Phylogenet. Evol.">
        <title>Genome-scale phylogeny and comparative genomics of the fungal order Sordariales.</title>
        <authorList>
            <person name="Hensen N."/>
            <person name="Bonometti L."/>
            <person name="Westerberg I."/>
            <person name="Brannstrom I.O."/>
            <person name="Guillou S."/>
            <person name="Cros-Aarteil S."/>
            <person name="Calhoun S."/>
            <person name="Haridas S."/>
            <person name="Kuo A."/>
            <person name="Mondo S."/>
            <person name="Pangilinan J."/>
            <person name="Riley R."/>
            <person name="LaButti K."/>
            <person name="Andreopoulos B."/>
            <person name="Lipzen A."/>
            <person name="Chen C."/>
            <person name="Yan M."/>
            <person name="Daum C."/>
            <person name="Ng V."/>
            <person name="Clum A."/>
            <person name="Steindorff A."/>
            <person name="Ohm R.A."/>
            <person name="Martin F."/>
            <person name="Silar P."/>
            <person name="Natvig D.O."/>
            <person name="Lalanne C."/>
            <person name="Gautier V."/>
            <person name="Ament-Velasquez S.L."/>
            <person name="Kruys A."/>
            <person name="Hutchinson M.I."/>
            <person name="Powell A.J."/>
            <person name="Barry K."/>
            <person name="Miller A.N."/>
            <person name="Grigoriev I.V."/>
            <person name="Debuchy R."/>
            <person name="Gladieux P."/>
            <person name="Hiltunen Thoren M."/>
            <person name="Johannesson H."/>
        </authorList>
    </citation>
    <scope>NUCLEOTIDE SEQUENCE</scope>
    <source>
        <strain evidence="16">PSN243</strain>
    </source>
</reference>
<name>A0AAV9H605_9PEZI</name>
<dbReference type="SUPFAM" id="SSF53383">
    <property type="entry name" value="PLP-dependent transferases"/>
    <property type="match status" value="1"/>
</dbReference>
<evidence type="ECO:0000256" key="11">
    <source>
        <dbReference type="ARBA" id="ARBA00060627"/>
    </source>
</evidence>
<comment type="catalytic activity">
    <reaction evidence="10">
        <text>O-acetyl-L-homoserine + hydrogen sulfide = L-homocysteine + acetate</text>
        <dbReference type="Rhea" id="RHEA:27822"/>
        <dbReference type="ChEBI" id="CHEBI:29919"/>
        <dbReference type="ChEBI" id="CHEBI:30089"/>
        <dbReference type="ChEBI" id="CHEBI:57716"/>
        <dbReference type="ChEBI" id="CHEBI:58199"/>
        <dbReference type="EC" id="2.5.1.49"/>
    </reaction>
</comment>
<proteinExistence type="inferred from homology"/>
<dbReference type="FunFam" id="3.40.640.10:FF:000035">
    <property type="entry name" value="O-succinylhomoserine sulfhydrylase"/>
    <property type="match status" value="1"/>
</dbReference>
<dbReference type="NCBIfam" id="TIGR01326">
    <property type="entry name" value="OAH_OAS_sulfhy"/>
    <property type="match status" value="1"/>
</dbReference>
<evidence type="ECO:0000256" key="5">
    <source>
        <dbReference type="ARBA" id="ARBA00022605"/>
    </source>
</evidence>
<dbReference type="InterPro" id="IPR015422">
    <property type="entry name" value="PyrdxlP-dep_Trfase_small"/>
</dbReference>
<dbReference type="Pfam" id="PF01053">
    <property type="entry name" value="Cys_Met_Meta_PP"/>
    <property type="match status" value="1"/>
</dbReference>
<dbReference type="GO" id="GO:0004124">
    <property type="term" value="F:cysteine synthase activity"/>
    <property type="evidence" value="ECO:0007669"/>
    <property type="project" value="TreeGrafter"/>
</dbReference>
<evidence type="ECO:0000313" key="17">
    <source>
        <dbReference type="Proteomes" id="UP001321760"/>
    </source>
</evidence>
<keyword evidence="17" id="KW-1185">Reference proteome</keyword>
<dbReference type="GO" id="GO:0030170">
    <property type="term" value="F:pyridoxal phosphate binding"/>
    <property type="evidence" value="ECO:0007669"/>
    <property type="project" value="InterPro"/>
</dbReference>
<evidence type="ECO:0000256" key="1">
    <source>
        <dbReference type="ARBA" id="ARBA00001933"/>
    </source>
</evidence>
<feature type="transmembrane region" description="Helical" evidence="14">
    <location>
        <begin position="600"/>
        <end position="618"/>
    </location>
</feature>
<dbReference type="Gene3D" id="3.40.640.10">
    <property type="entry name" value="Type I PLP-dependent aspartate aminotransferase-like (Major domain)"/>
    <property type="match status" value="1"/>
</dbReference>
<dbReference type="FunFam" id="3.90.1150.10:FF:000083">
    <property type="entry name" value="O-acetylhomoserine sulfhydrylase"/>
    <property type="match status" value="1"/>
</dbReference>
<reference evidence="16" key="2">
    <citation type="submission" date="2023-05" db="EMBL/GenBank/DDBJ databases">
        <authorList>
            <consortium name="Lawrence Berkeley National Laboratory"/>
            <person name="Steindorff A."/>
            <person name="Hensen N."/>
            <person name="Bonometti L."/>
            <person name="Westerberg I."/>
            <person name="Brannstrom I.O."/>
            <person name="Guillou S."/>
            <person name="Cros-Aarteil S."/>
            <person name="Calhoun S."/>
            <person name="Haridas S."/>
            <person name="Kuo A."/>
            <person name="Mondo S."/>
            <person name="Pangilinan J."/>
            <person name="Riley R."/>
            <person name="Labutti K."/>
            <person name="Andreopoulos B."/>
            <person name="Lipzen A."/>
            <person name="Chen C."/>
            <person name="Yanf M."/>
            <person name="Daum C."/>
            <person name="Ng V."/>
            <person name="Clum A."/>
            <person name="Ohm R."/>
            <person name="Martin F."/>
            <person name="Silar P."/>
            <person name="Natvig D."/>
            <person name="Lalanne C."/>
            <person name="Gautier V."/>
            <person name="Ament-Velasquez S.L."/>
            <person name="Kruys A."/>
            <person name="Hutchinson M.I."/>
            <person name="Powell A.J."/>
            <person name="Barry K."/>
            <person name="Miller A.N."/>
            <person name="Grigoriev I.V."/>
            <person name="Debuchy R."/>
            <person name="Gladieux P."/>
            <person name="Thoren M.H."/>
            <person name="Johannesson H."/>
        </authorList>
    </citation>
    <scope>NUCLEOTIDE SEQUENCE</scope>
    <source>
        <strain evidence="16">PSN243</strain>
    </source>
</reference>
<evidence type="ECO:0000256" key="4">
    <source>
        <dbReference type="ARBA" id="ARBA00022490"/>
    </source>
</evidence>
<keyword evidence="14" id="KW-0472">Membrane</keyword>
<dbReference type="GO" id="GO:0003961">
    <property type="term" value="F:O-acetylhomoserine aminocarboxypropyltransferase activity"/>
    <property type="evidence" value="ECO:0007669"/>
    <property type="project" value="UniProtKB-EC"/>
</dbReference>
<accession>A0AAV9H605</accession>
<evidence type="ECO:0000256" key="3">
    <source>
        <dbReference type="ARBA" id="ARBA00009077"/>
    </source>
</evidence>
<gene>
    <name evidence="16" type="ORF">QBC34DRAFT_289092</name>
</gene>
<dbReference type="GO" id="GO:0006535">
    <property type="term" value="P:cysteine biosynthetic process from serine"/>
    <property type="evidence" value="ECO:0007669"/>
    <property type="project" value="TreeGrafter"/>
</dbReference>
<comment type="subcellular location">
    <subcellularLocation>
        <location evidence="2">Cytoplasm</location>
    </subcellularLocation>
</comment>
<dbReference type="PROSITE" id="PS00868">
    <property type="entry name" value="CYS_MET_METAB_PP"/>
    <property type="match status" value="1"/>
</dbReference>
<dbReference type="Proteomes" id="UP001321760">
    <property type="component" value="Unassembled WGS sequence"/>
</dbReference>
<dbReference type="InterPro" id="IPR006235">
    <property type="entry name" value="OAc-hSer/O-AcSer_sulfhydrylase"/>
</dbReference>
<dbReference type="GO" id="GO:0005737">
    <property type="term" value="C:cytoplasm"/>
    <property type="evidence" value="ECO:0007669"/>
    <property type="project" value="UniProtKB-SubCell"/>
</dbReference>
<dbReference type="InterPro" id="IPR054542">
    <property type="entry name" value="Cys_met_metab_PP"/>
</dbReference>
<sequence length="691" mass="73646">MSDLSKNFETLQLHAGQEPDPTTNSRAVPIYATTSFVFNDSAHGARLFGLKEFGNIYSRIMNPTVDVFEKRIAALEGGVAALATSSGQAAQFLTIAALAHAGDNIVSTSNLYGGTYNQFKVLFPRLGITTKFVKGDKPEDLAAAIDDKTKAVYIESIGNPRYNVPDFEAIVAVAHEKGVPVVVDNTFGAGGYFVRPFDHGADIIVHSATKWIGGHGTTIGGVIVDSGRFDWGKNGARFPQFVEPSEGYHGLKFWETFGPISFIIRARVELLRDIGASLNPFAAQQLIIGIETLSLRAERHAQNALALAKWLEASPYVSWVSYPGLESHPSHENAKKYLKRGFGGVLSFGVKGGGAAGSQIVDGFKLVSNLANVGDSKTLAIHPWTTTHEQLTDEEKVSSGVTEDLIRISVGTEHIDDIIADFEQSFKAAAASSTEGGAKPTITKMNLLTTLLLLGATALGAPSTSLTLRIPPSAALPNPNVLPPSTHATLSALSTFLSAPLSTQNTLTFHNVTAGSYLLDVFCATHAFAPLRVDVSISPQPSEALLVRAWETYRGNDWDNKGEAVTVAEGNVFETRVLGGKGYFMERSKFNAFAILKNPMILIGLVSMAVFLGLPYLVDNMDPEMRAEWEERQKSNPMNGIMGAAQSGGPGGFDMAAFLAGSGKKEEPAPEAVSSGSSKGPGNGGGKKAKR</sequence>
<keyword evidence="8" id="KW-0486">Methionine biosynthesis</keyword>
<comment type="pathway">
    <text evidence="11">Amino-acid biosynthesis; L-methionine biosynthesis via de novo pathway; L-homocysteine from O-acetyl-L-homoserine.</text>
</comment>
<feature type="domain" description="ER membrane protein complex subunit 7 beta-sandwich" evidence="15">
    <location>
        <begin position="478"/>
        <end position="603"/>
    </location>
</feature>
<feature type="compositionally biased region" description="Gly residues" evidence="13">
    <location>
        <begin position="679"/>
        <end position="691"/>
    </location>
</feature>
<protein>
    <recommendedName>
        <fullName evidence="12">O-acetylhomoserine aminocarboxypropyltransferase</fullName>
        <ecNumber evidence="12">2.5.1.49</ecNumber>
    </recommendedName>
</protein>
<evidence type="ECO:0000256" key="6">
    <source>
        <dbReference type="ARBA" id="ARBA00022679"/>
    </source>
</evidence>
<evidence type="ECO:0000256" key="13">
    <source>
        <dbReference type="SAM" id="MobiDB-lite"/>
    </source>
</evidence>
<evidence type="ECO:0000256" key="9">
    <source>
        <dbReference type="ARBA" id="ARBA00050655"/>
    </source>
</evidence>
<keyword evidence="4" id="KW-0963">Cytoplasm</keyword>
<dbReference type="InterPro" id="IPR019008">
    <property type="entry name" value="Beta_sandwich_EMC7"/>
</dbReference>
<dbReference type="Gene3D" id="3.90.1150.10">
    <property type="entry name" value="Aspartate Aminotransferase, domain 1"/>
    <property type="match status" value="1"/>
</dbReference>
<evidence type="ECO:0000256" key="12">
    <source>
        <dbReference type="ARBA" id="ARBA00066529"/>
    </source>
</evidence>
<dbReference type="InterPro" id="IPR015424">
    <property type="entry name" value="PyrdxlP-dep_Trfase"/>
</dbReference>
<dbReference type="PANTHER" id="PTHR43797">
    <property type="entry name" value="HOMOCYSTEINE/CYSTEINE SYNTHASE"/>
    <property type="match status" value="1"/>
</dbReference>